<gene>
    <name evidence="1" type="ORF">DI533_20285</name>
</gene>
<protein>
    <recommendedName>
        <fullName evidence="3">Virion structural protein</fullName>
    </recommendedName>
</protein>
<dbReference type="Proteomes" id="UP000248975">
    <property type="component" value="Unassembled WGS sequence"/>
</dbReference>
<dbReference type="AlphaFoldDB" id="A0A2W5S245"/>
<organism evidence="1 2">
    <name type="scientific">Cereibacter sphaeroides</name>
    <name type="common">Rhodobacter sphaeroides</name>
    <dbReference type="NCBI Taxonomy" id="1063"/>
    <lineage>
        <taxon>Bacteria</taxon>
        <taxon>Pseudomonadati</taxon>
        <taxon>Pseudomonadota</taxon>
        <taxon>Alphaproteobacteria</taxon>
        <taxon>Rhodobacterales</taxon>
        <taxon>Paracoccaceae</taxon>
        <taxon>Cereibacter</taxon>
    </lineage>
</organism>
<comment type="caution">
    <text evidence="1">The sequence shown here is derived from an EMBL/GenBank/DDBJ whole genome shotgun (WGS) entry which is preliminary data.</text>
</comment>
<dbReference type="EMBL" id="QFQS01000009">
    <property type="protein sequence ID" value="PZQ95192.1"/>
    <property type="molecule type" value="Genomic_DNA"/>
</dbReference>
<proteinExistence type="predicted"/>
<evidence type="ECO:0000313" key="1">
    <source>
        <dbReference type="EMBL" id="PZQ95192.1"/>
    </source>
</evidence>
<reference evidence="1 2" key="1">
    <citation type="submission" date="2017-08" db="EMBL/GenBank/DDBJ databases">
        <title>Infants hospitalized years apart are colonized by the same room-sourced microbial strains.</title>
        <authorList>
            <person name="Brooks B."/>
            <person name="Olm M.R."/>
            <person name="Firek B.A."/>
            <person name="Baker R."/>
            <person name="Thomas B.C."/>
            <person name="Morowitz M.J."/>
            <person name="Banfield J.F."/>
        </authorList>
    </citation>
    <scope>NUCLEOTIDE SEQUENCE [LARGE SCALE GENOMIC DNA]</scope>
    <source>
        <strain evidence="1">S2_003_000_R2_11</strain>
    </source>
</reference>
<sequence>MAFKTGQAANPTDLYNKLTAFLTTDPDLTAAGQNWTQVWTGPAAAPTDRVLRGPGLSGQDQVYVGMRLTQRPASDAYFIEFTGMTGIIDNGTTYRDHVNEMPNYQRLFTDVGAVTYWFIANGRRFIVVLKISTIFESVYCGLFLPYAGPLSYPYPMYMGASSGPADQPGSALNWRTVSDRHRSYPWGYYASGGNEMCDSTGWVMSPAGVWQRNGNNGNTTPVITGPENTQGTYFESQNSDYSLGSYQLMNRLIEGYGGDRLLIPLTLIQTDPTDETYGILDGVYRVQGVANATENIITADGIDHMVVQDVFRTDFSNFYAVALA</sequence>
<evidence type="ECO:0000313" key="2">
    <source>
        <dbReference type="Proteomes" id="UP000248975"/>
    </source>
</evidence>
<name>A0A2W5S245_CERSP</name>
<evidence type="ECO:0008006" key="3">
    <source>
        <dbReference type="Google" id="ProtNLM"/>
    </source>
</evidence>
<accession>A0A2W5S245</accession>